<proteinExistence type="predicted"/>
<dbReference type="KEGG" id="pcy:PCYB_094580"/>
<dbReference type="RefSeq" id="XP_004222621.1">
    <property type="nucleotide sequence ID" value="XM_004222573.1"/>
</dbReference>
<sequence>MANKQRERYEIDCTCLDLFEKCTKSYNFRDCVVIKKCIKNGTLKEADSVCIYGREKCGKTLLLTEIVAEMTAVKELNGMNCKVVYLDCDLTFNYKNYESIIGKKFNKRVNYDHSSTCASGGSYQNMNLGKAFLENSFSNMYYFRIFNPGHLLLILNTLKNLLKKKFFEALFIDSLSFWNACKYDKVNLFSDNNYVKRKTSDLLDYAFTLILNLKKKYKFLFFYSKLCNEERFIDYTVKLVVERPGGQNKASVTEGRTHKRKDRNVKKETHLTAKEHTTQEESFLIPHSFNDILNTHIFRKKDFTSNNFLVEKPFFIYLIPNEKKGKKKKKKKKNKKHFADIHQKEDSTHLNILMCLSSEMKDADKAQYLKFFFMIANSHTIAPL</sequence>
<gene>
    <name evidence="2" type="ORF">PCYB_094580</name>
</gene>
<dbReference type="GeneID" id="14693028"/>
<name>K6UTN2_PLACD</name>
<dbReference type="Gene3D" id="3.40.50.300">
    <property type="entry name" value="P-loop containing nucleotide triphosphate hydrolases"/>
    <property type="match status" value="1"/>
</dbReference>
<dbReference type="Proteomes" id="UP000006319">
    <property type="component" value="Chromosome 9"/>
</dbReference>
<dbReference type="SUPFAM" id="SSF52540">
    <property type="entry name" value="P-loop containing nucleoside triphosphate hydrolases"/>
    <property type="match status" value="1"/>
</dbReference>
<dbReference type="AlphaFoldDB" id="K6UTN2"/>
<dbReference type="InterPro" id="IPR027417">
    <property type="entry name" value="P-loop_NTPase"/>
</dbReference>
<organism evidence="2 3">
    <name type="scientific">Plasmodium cynomolgi (strain B)</name>
    <dbReference type="NCBI Taxonomy" id="1120755"/>
    <lineage>
        <taxon>Eukaryota</taxon>
        <taxon>Sar</taxon>
        <taxon>Alveolata</taxon>
        <taxon>Apicomplexa</taxon>
        <taxon>Aconoidasida</taxon>
        <taxon>Haemosporida</taxon>
        <taxon>Plasmodiidae</taxon>
        <taxon>Plasmodium</taxon>
        <taxon>Plasmodium (Plasmodium)</taxon>
    </lineage>
</organism>
<dbReference type="GO" id="GO:0005657">
    <property type="term" value="C:replication fork"/>
    <property type="evidence" value="ECO:0007669"/>
    <property type="project" value="InterPro"/>
</dbReference>
<reference evidence="2 3" key="1">
    <citation type="journal article" date="2012" name="Nat. Genet.">
        <title>Plasmodium cynomolgi genome sequences provide insight into Plasmodium vivax and the monkey malaria clade.</title>
        <authorList>
            <person name="Tachibana S."/>
            <person name="Sullivan S.A."/>
            <person name="Kawai S."/>
            <person name="Nakamura S."/>
            <person name="Kim H.R."/>
            <person name="Goto N."/>
            <person name="Arisue N."/>
            <person name="Palacpac N.M.Q."/>
            <person name="Honma H."/>
            <person name="Yagi M."/>
            <person name="Tougan T."/>
            <person name="Katakai Y."/>
            <person name="Kaneko O."/>
            <person name="Mita T."/>
            <person name="Kita K."/>
            <person name="Yasutomi Y."/>
            <person name="Sutton P.L."/>
            <person name="Shakhbatyan R."/>
            <person name="Horii T."/>
            <person name="Yasunaga T."/>
            <person name="Barnwell J.W."/>
            <person name="Escalante A.A."/>
            <person name="Carlton J.M."/>
            <person name="Tanabe K."/>
        </authorList>
    </citation>
    <scope>NUCLEOTIDE SEQUENCE [LARGE SCALE GENOMIC DNA]</scope>
    <source>
        <strain evidence="2 3">B</strain>
    </source>
</reference>
<dbReference type="PANTHER" id="PTHR46644">
    <property type="entry name" value="DNA REPAIR PROTEIN XRCC2"/>
    <property type="match status" value="1"/>
</dbReference>
<dbReference type="OMA" id="VCIYGRE"/>
<evidence type="ECO:0000313" key="2">
    <source>
        <dbReference type="EMBL" id="GAB66674.1"/>
    </source>
</evidence>
<dbReference type="eggNOG" id="ENOG502SZEQ">
    <property type="taxonomic scope" value="Eukaryota"/>
</dbReference>
<dbReference type="OrthoDB" id="420422at2759"/>
<dbReference type="GO" id="GO:0000724">
    <property type="term" value="P:double-strand break repair via homologous recombination"/>
    <property type="evidence" value="ECO:0007669"/>
    <property type="project" value="InterPro"/>
</dbReference>
<dbReference type="VEuPathDB" id="PlasmoDB:PCYB_094580"/>
<protein>
    <submittedName>
        <fullName evidence="2">Uncharacterized protein</fullName>
    </submittedName>
</protein>
<dbReference type="InterPro" id="IPR030547">
    <property type="entry name" value="XRCC2"/>
</dbReference>
<accession>K6UTN2</accession>
<keyword evidence="3" id="KW-1185">Reference proteome</keyword>
<dbReference type="EMBL" id="DF157101">
    <property type="protein sequence ID" value="GAB66674.1"/>
    <property type="molecule type" value="Genomic_DNA"/>
</dbReference>
<feature type="non-terminal residue" evidence="2">
    <location>
        <position position="384"/>
    </location>
</feature>
<evidence type="ECO:0000256" key="1">
    <source>
        <dbReference type="SAM" id="MobiDB-lite"/>
    </source>
</evidence>
<evidence type="ECO:0000313" key="3">
    <source>
        <dbReference type="Proteomes" id="UP000006319"/>
    </source>
</evidence>
<dbReference type="PhylomeDB" id="K6UTN2"/>
<feature type="region of interest" description="Disordered" evidence="1">
    <location>
        <begin position="247"/>
        <end position="266"/>
    </location>
</feature>
<dbReference type="PANTHER" id="PTHR46644:SF2">
    <property type="entry name" value="DNA REPAIR PROTEIN XRCC2"/>
    <property type="match status" value="1"/>
</dbReference>
<dbReference type="GO" id="GO:0033063">
    <property type="term" value="C:Rad51B-Rad51C-Rad51D-XRCC2 complex"/>
    <property type="evidence" value="ECO:0007669"/>
    <property type="project" value="InterPro"/>
</dbReference>